<dbReference type="AlphaFoldDB" id="A0A0E0QR17"/>
<proteinExistence type="predicted"/>
<evidence type="ECO:0000313" key="3">
    <source>
        <dbReference type="Proteomes" id="UP000008022"/>
    </source>
</evidence>
<accession>A0A0E0QR17</accession>
<evidence type="ECO:0000313" key="2">
    <source>
        <dbReference type="EnsemblPlants" id="ORUFI09G09940.1"/>
    </source>
</evidence>
<feature type="region of interest" description="Disordered" evidence="1">
    <location>
        <begin position="49"/>
        <end position="73"/>
    </location>
</feature>
<protein>
    <submittedName>
        <fullName evidence="2">Uncharacterized protein</fullName>
    </submittedName>
</protein>
<sequence>MARGREEGIGKGDLPFCFACADGIERRGTSREKKKGKRGERGWLWRGRRKGVVAGWRPRPAPTLPTTGAGGCR</sequence>
<evidence type="ECO:0000256" key="1">
    <source>
        <dbReference type="SAM" id="MobiDB-lite"/>
    </source>
</evidence>
<reference evidence="2" key="2">
    <citation type="submission" date="2015-06" db="UniProtKB">
        <authorList>
            <consortium name="EnsemblPlants"/>
        </authorList>
    </citation>
    <scope>IDENTIFICATION</scope>
</reference>
<name>A0A0E0QR17_ORYRU</name>
<dbReference type="EnsemblPlants" id="ORUFI09G09940.1">
    <property type="protein sequence ID" value="ORUFI09G09940.1"/>
    <property type="gene ID" value="ORUFI09G09940"/>
</dbReference>
<keyword evidence="3" id="KW-1185">Reference proteome</keyword>
<dbReference type="Gramene" id="ORUFI09G09940.1">
    <property type="protein sequence ID" value="ORUFI09G09940.1"/>
    <property type="gene ID" value="ORUFI09G09940"/>
</dbReference>
<dbReference type="HOGENOM" id="CLU_2709150_0_0_1"/>
<organism evidence="2 3">
    <name type="scientific">Oryza rufipogon</name>
    <name type="common">Brownbeard rice</name>
    <name type="synonym">Asian wild rice</name>
    <dbReference type="NCBI Taxonomy" id="4529"/>
    <lineage>
        <taxon>Eukaryota</taxon>
        <taxon>Viridiplantae</taxon>
        <taxon>Streptophyta</taxon>
        <taxon>Embryophyta</taxon>
        <taxon>Tracheophyta</taxon>
        <taxon>Spermatophyta</taxon>
        <taxon>Magnoliopsida</taxon>
        <taxon>Liliopsida</taxon>
        <taxon>Poales</taxon>
        <taxon>Poaceae</taxon>
        <taxon>BOP clade</taxon>
        <taxon>Oryzoideae</taxon>
        <taxon>Oryzeae</taxon>
        <taxon>Oryzinae</taxon>
        <taxon>Oryza</taxon>
    </lineage>
</organism>
<reference evidence="3" key="1">
    <citation type="submission" date="2013-06" db="EMBL/GenBank/DDBJ databases">
        <authorList>
            <person name="Zhao Q."/>
        </authorList>
    </citation>
    <scope>NUCLEOTIDE SEQUENCE</scope>
    <source>
        <strain evidence="3">cv. W1943</strain>
    </source>
</reference>
<dbReference type="Proteomes" id="UP000008022">
    <property type="component" value="Unassembled WGS sequence"/>
</dbReference>